<evidence type="ECO:0000313" key="1">
    <source>
        <dbReference type="EMBL" id="MES1922388.1"/>
    </source>
</evidence>
<accession>A0ABV2ASL5</accession>
<dbReference type="EMBL" id="JBDODL010002711">
    <property type="protein sequence ID" value="MES1922388.1"/>
    <property type="molecule type" value="Genomic_DNA"/>
</dbReference>
<organism evidence="1 2">
    <name type="scientific">Bonamia ostreae</name>
    <dbReference type="NCBI Taxonomy" id="126728"/>
    <lineage>
        <taxon>Eukaryota</taxon>
        <taxon>Sar</taxon>
        <taxon>Rhizaria</taxon>
        <taxon>Endomyxa</taxon>
        <taxon>Ascetosporea</taxon>
        <taxon>Haplosporida</taxon>
        <taxon>Bonamia</taxon>
    </lineage>
</organism>
<sequence>MDREQAIKLLIRVINGARHANYNHTVDLAKLYRTLITGDGMNDMLKKFVRRETDEEFEQRVNITEHIITSVCSNLMDVAYKVPRSSSKSRILKYKDNDEKNLSEIEDILGRFWGDKSLDDYMDTRFIELQHTDPNTFIVTEFKDFNADIERASPYPFEVNSANALDYLYDNNILQYLVCSTPIKYQTKELNNNEYAKKGLRYTIYLPN</sequence>
<dbReference type="Proteomes" id="UP001439008">
    <property type="component" value="Unassembled WGS sequence"/>
</dbReference>
<gene>
    <name evidence="1" type="ORF">MHBO_003896</name>
</gene>
<comment type="caution">
    <text evidence="1">The sequence shown here is derived from an EMBL/GenBank/DDBJ whole genome shotgun (WGS) entry which is preliminary data.</text>
</comment>
<proteinExistence type="predicted"/>
<keyword evidence="2" id="KW-1185">Reference proteome</keyword>
<protein>
    <submittedName>
        <fullName evidence="1">Uncharacterized protein</fullName>
    </submittedName>
</protein>
<evidence type="ECO:0000313" key="2">
    <source>
        <dbReference type="Proteomes" id="UP001439008"/>
    </source>
</evidence>
<name>A0ABV2ASL5_9EUKA</name>
<reference evidence="1 2" key="1">
    <citation type="journal article" date="2024" name="BMC Biol.">
        <title>Comparative genomics of Ascetosporea gives new insight into the evolutionary basis for animal parasitism in Rhizaria.</title>
        <authorList>
            <person name="Hiltunen Thoren M."/>
            <person name="Onut-Brannstrom I."/>
            <person name="Alfjorden A."/>
            <person name="Peckova H."/>
            <person name="Swords F."/>
            <person name="Hooper C."/>
            <person name="Holzer A.S."/>
            <person name="Bass D."/>
            <person name="Burki F."/>
        </authorList>
    </citation>
    <scope>NUCLEOTIDE SEQUENCE [LARGE SCALE GENOMIC DNA]</scope>
    <source>
        <strain evidence="1">20-A016</strain>
    </source>
</reference>
<feature type="non-terminal residue" evidence="1">
    <location>
        <position position="208"/>
    </location>
</feature>